<protein>
    <recommendedName>
        <fullName evidence="3">DUF4855 domain-containing protein</fullName>
    </recommendedName>
</protein>
<evidence type="ECO:0000313" key="1">
    <source>
        <dbReference type="EMBL" id="KUH32043.1"/>
    </source>
</evidence>
<organism evidence="1 2">
    <name type="scientific">Thermococcus celericrescens</name>
    <dbReference type="NCBI Taxonomy" id="227598"/>
    <lineage>
        <taxon>Archaea</taxon>
        <taxon>Methanobacteriati</taxon>
        <taxon>Methanobacteriota</taxon>
        <taxon>Thermococci</taxon>
        <taxon>Thermococcales</taxon>
        <taxon>Thermococcaceae</taxon>
        <taxon>Thermococcus</taxon>
    </lineage>
</organism>
<name>A0A100XW35_9EURY</name>
<dbReference type="Pfam" id="PF16147">
    <property type="entry name" value="DUF4855"/>
    <property type="match status" value="1"/>
</dbReference>
<dbReference type="OrthoDB" id="100166at2157"/>
<dbReference type="AlphaFoldDB" id="A0A100XW35"/>
<accession>A0A100XW35</accession>
<dbReference type="RefSeq" id="WP_058939685.1">
    <property type="nucleotide sequence ID" value="NZ_LLYW01000041.1"/>
</dbReference>
<dbReference type="Proteomes" id="UP000053462">
    <property type="component" value="Unassembled WGS sequence"/>
</dbReference>
<proteinExistence type="predicted"/>
<dbReference type="InterPro" id="IPR032329">
    <property type="entry name" value="DUF4855"/>
</dbReference>
<keyword evidence="2" id="KW-1185">Reference proteome</keyword>
<dbReference type="STRING" id="227598.APY94_11045"/>
<evidence type="ECO:0008006" key="3">
    <source>
        <dbReference type="Google" id="ProtNLM"/>
    </source>
</evidence>
<dbReference type="EMBL" id="LLYW01000041">
    <property type="protein sequence ID" value="KUH32043.1"/>
    <property type="molecule type" value="Genomic_DNA"/>
</dbReference>
<reference evidence="1 2" key="1">
    <citation type="submission" date="2015-10" db="EMBL/GenBank/DDBJ databases">
        <title>Draft genome sequence of Thermococcus celericrescens strain DSM 17994.</title>
        <authorList>
            <person name="Hong S.-J."/>
            <person name="Park C.-E."/>
            <person name="Shin J.-H."/>
        </authorList>
    </citation>
    <scope>NUCLEOTIDE SEQUENCE [LARGE SCALE GENOMIC DNA]</scope>
    <source>
        <strain evidence="1 2">DSM 17994</strain>
    </source>
</reference>
<evidence type="ECO:0000313" key="2">
    <source>
        <dbReference type="Proteomes" id="UP000053462"/>
    </source>
</evidence>
<feature type="non-terminal residue" evidence="1">
    <location>
        <position position="1"/>
    </location>
</feature>
<comment type="caution">
    <text evidence="1">The sequence shown here is derived from an EMBL/GenBank/DDBJ whole genome shotgun (WGS) entry which is preliminary data.</text>
</comment>
<sequence>GINYTGNGYDDGLRMALWLSSRVGSMNYYVPIPFYKYGSKKPRDNPSKGFNNSYWKDWIDGVLSVVDSNRLGFYWSYESCLQATPNDAAGVSVEFIQKMSNYVHNHGQELIWIPTIGNRDVTYLRKDAFDGILKIGGYFDYVFVQPNYYQNSDCIKEINGTKQTFPYSYDKLVERIQFIHGELTEKIKEQNYHTVVSIEMEADRTVLGIPCGYSGKCPENMACDRNLKTCYENCREHQYEKAINYALNYMRALHDTGWKPSDLAYYFSTDLKVIDALQERCRRELNEPYV</sequence>
<gene>
    <name evidence="1" type="ORF">APY94_11045</name>
</gene>